<keyword evidence="3" id="KW-0808">Transferase</keyword>
<name>A0A8A0WIB0_PUYRA</name>
<dbReference type="FunFam" id="3.40.47.10:FF:000014">
    <property type="entry name" value="Chalcone synthase 1"/>
    <property type="match status" value="1"/>
</dbReference>
<evidence type="ECO:0000259" key="4">
    <source>
        <dbReference type="Pfam" id="PF00195"/>
    </source>
</evidence>
<evidence type="ECO:0000256" key="2">
    <source>
        <dbReference type="PIRSR" id="PIRSR000451-1"/>
    </source>
</evidence>
<dbReference type="GO" id="GO:0010208">
    <property type="term" value="P:pollen wall assembly"/>
    <property type="evidence" value="ECO:0007669"/>
    <property type="project" value="UniProtKB-ARBA"/>
</dbReference>
<protein>
    <recommendedName>
        <fullName evidence="7">Chalcone synthase</fullName>
    </recommendedName>
</protein>
<sequence>MDSSSYKNTKSLGEPIHGKHAHGKAKILALGKAFPQQLVMQDFLVDGYFKSTNCNDPELKQRLTRLCKTTTVKTRYVVMSEEILRAYPELAREGEEGGRPTVKQRLEISNKAVTQMAVEASAACVASWGRPLAAITHLVYVSSSEARFPGGDLHLARALGLGADVRRVMLSFTGCSGGVAGLRVAKDLAESSPGARVLLATAETTIVGFRPPSAARPYDLVGVALFGDGAGAAVVGADDDGVAEGVETPMFELSAAAQRFLPGTEKTIDGRLTEEGINFQLGRELPQLIEDNVEDFVKKLIKERGDQLNQDGGDMIKYNDLFWALHPGGPAILSKVENKLELLPEKLSASRNALRDYGNASSNTIMYVLEYLVEESKKKREKGERDCEWGLILAFGPGVTFEGILARNLLVP</sequence>
<proteinExistence type="inferred from homology"/>
<comment type="similarity">
    <text evidence="1 3">Belongs to the thiolase-like superfamily. Chalcone/stilbene synthases family.</text>
</comment>
<accession>A0A8A0WIB0</accession>
<dbReference type="GO" id="GO:0016747">
    <property type="term" value="F:acyltransferase activity, transferring groups other than amino-acyl groups"/>
    <property type="evidence" value="ECO:0007669"/>
    <property type="project" value="InterPro"/>
</dbReference>
<evidence type="ECO:0000313" key="6">
    <source>
        <dbReference type="EMBL" id="QSQ68587.1"/>
    </source>
</evidence>
<dbReference type="SUPFAM" id="SSF53901">
    <property type="entry name" value="Thiolase-like"/>
    <property type="match status" value="2"/>
</dbReference>
<dbReference type="EMBL" id="MW125511">
    <property type="protein sequence ID" value="QSQ68587.1"/>
    <property type="molecule type" value="Genomic_DNA"/>
</dbReference>
<dbReference type="CDD" id="cd00831">
    <property type="entry name" value="CHS_like"/>
    <property type="match status" value="1"/>
</dbReference>
<dbReference type="Pfam" id="PF00195">
    <property type="entry name" value="Chal_sti_synt_N"/>
    <property type="match status" value="1"/>
</dbReference>
<dbReference type="PIRSF" id="PIRSF000451">
    <property type="entry name" value="PKS_III"/>
    <property type="match status" value="1"/>
</dbReference>
<dbReference type="PANTHER" id="PTHR11877">
    <property type="entry name" value="HYDROXYMETHYLGLUTARYL-COA SYNTHASE"/>
    <property type="match status" value="1"/>
</dbReference>
<evidence type="ECO:0000256" key="3">
    <source>
        <dbReference type="RuleBase" id="RU003633"/>
    </source>
</evidence>
<keyword evidence="3" id="KW-0012">Acyltransferase</keyword>
<organism evidence="6">
    <name type="scientific">Puya raimondii</name>
    <name type="common">Queen of the Andes</name>
    <dbReference type="NCBI Taxonomy" id="112807"/>
    <lineage>
        <taxon>Eukaryota</taxon>
        <taxon>Viridiplantae</taxon>
        <taxon>Streptophyta</taxon>
        <taxon>Embryophyta</taxon>
        <taxon>Tracheophyta</taxon>
        <taxon>Spermatophyta</taxon>
        <taxon>Magnoliopsida</taxon>
        <taxon>Liliopsida</taxon>
        <taxon>Poales</taxon>
        <taxon>Bromeliaceae</taxon>
        <taxon>Puyoideae</taxon>
        <taxon>Puya</taxon>
    </lineage>
</organism>
<dbReference type="AlphaFoldDB" id="A0A8A0WIB0"/>
<evidence type="ECO:0008006" key="7">
    <source>
        <dbReference type="Google" id="ProtNLM"/>
    </source>
</evidence>
<dbReference type="FunFam" id="3.40.47.10:FF:000025">
    <property type="entry name" value="Chalcone synthase 2"/>
    <property type="match status" value="1"/>
</dbReference>
<reference evidence="6" key="1">
    <citation type="submission" date="2020-10" db="EMBL/GenBank/DDBJ databases">
        <authorList>
            <person name="Yuan Z."/>
            <person name="Wang Y."/>
            <person name="Liu Q."/>
            <person name="Liu L."/>
            <person name="Li X."/>
        </authorList>
    </citation>
    <scope>NUCLEOTIDE SEQUENCE</scope>
</reference>
<dbReference type="PANTHER" id="PTHR11877:SF10">
    <property type="entry name" value="TYPE III POLYKETIDE SYNTHASE B"/>
    <property type="match status" value="1"/>
</dbReference>
<feature type="domain" description="Chalcone/stilbene synthase C-terminal" evidence="5">
    <location>
        <begin position="252"/>
        <end position="408"/>
    </location>
</feature>
<feature type="active site" description="Acyl-thioester intermediate" evidence="2">
    <location>
        <position position="175"/>
    </location>
</feature>
<dbReference type="Pfam" id="PF02797">
    <property type="entry name" value="Chal_sti_synt_C"/>
    <property type="match status" value="1"/>
</dbReference>
<evidence type="ECO:0000256" key="1">
    <source>
        <dbReference type="ARBA" id="ARBA00005531"/>
    </source>
</evidence>
<dbReference type="InterPro" id="IPR011141">
    <property type="entry name" value="Polyketide_synthase_type-III"/>
</dbReference>
<dbReference type="InterPro" id="IPR016039">
    <property type="entry name" value="Thiolase-like"/>
</dbReference>
<evidence type="ECO:0000259" key="5">
    <source>
        <dbReference type="Pfam" id="PF02797"/>
    </source>
</evidence>
<dbReference type="InterPro" id="IPR001099">
    <property type="entry name" value="Chalcone/stilbene_synt_N"/>
</dbReference>
<dbReference type="GO" id="GO:0030639">
    <property type="term" value="P:polyketide biosynthetic process"/>
    <property type="evidence" value="ECO:0007669"/>
    <property type="project" value="TreeGrafter"/>
</dbReference>
<dbReference type="InterPro" id="IPR012328">
    <property type="entry name" value="Chalcone/stilbene_synt_C"/>
</dbReference>
<feature type="domain" description="Chalcone/stilbene synthase N-terminal" evidence="4">
    <location>
        <begin position="19"/>
        <end position="238"/>
    </location>
</feature>
<dbReference type="Gene3D" id="3.40.47.10">
    <property type="match status" value="2"/>
</dbReference>